<protein>
    <recommendedName>
        <fullName evidence="8">Galactose-1-phosphate uridylyltransferase</fullName>
        <ecNumber evidence="8">2.7.7.12</ecNumber>
    </recommendedName>
</protein>
<dbReference type="Pfam" id="PF01087">
    <property type="entry name" value="GalP_UDP_transf"/>
    <property type="match status" value="1"/>
</dbReference>
<dbReference type="GO" id="GO:0006012">
    <property type="term" value="P:galactose metabolic process"/>
    <property type="evidence" value="ECO:0007669"/>
    <property type="project" value="UniProtKB-UniRule"/>
</dbReference>
<keyword evidence="5" id="KW-0479">Metal-binding</keyword>
<feature type="domain" description="Galactose-1-phosphate uridyl transferase C-terminal" evidence="11">
    <location>
        <begin position="185"/>
        <end position="299"/>
    </location>
</feature>
<evidence type="ECO:0000256" key="9">
    <source>
        <dbReference type="PIRSR" id="PIRSR000808-1"/>
    </source>
</evidence>
<evidence type="ECO:0000256" key="5">
    <source>
        <dbReference type="ARBA" id="ARBA00022723"/>
    </source>
</evidence>
<dbReference type="InterPro" id="IPR036265">
    <property type="entry name" value="HIT-like_sf"/>
</dbReference>
<dbReference type="EC" id="2.7.7.12" evidence="8"/>
<evidence type="ECO:0000256" key="6">
    <source>
        <dbReference type="ARBA" id="ARBA00022833"/>
    </source>
</evidence>
<dbReference type="InterPro" id="IPR053177">
    <property type="entry name" value="ADP-glucose_phosphorylase"/>
</dbReference>
<sequence length="332" mass="38638">MSEFRQDIVSKHWVLFAPNRGSRPEDFTLFQAAADPSKLDEIDAHCVFCPGKEAFNQEIDSYPKGKDWQVRIIPNKYEALGHRGGRERSDFYIVREGIGDHEVIVTRPHNVLTAFLLDELMDLNLKVYQKRMRDLSNHPEVQYVHVLQNHGRDGGASMIHPHSQVFATPFVPEHLHDEVTGSFVYFMQNGACVYCEMILKELTDRERVVLDHKDFLVFTPFASRVPYAMRIIAKRHRASFIDLSDEERRSLAKVLKFALQKLYYKLHNPSYNYYIHTLPVSHSILTRYDDRSYHWHLEILPRINVWGGFELGSDVYVNTVLPEVAADVLRQP</sequence>
<dbReference type="GO" id="GO:0008108">
    <property type="term" value="F:UDP-glucose:hexose-1-phosphate uridylyltransferase activity"/>
    <property type="evidence" value="ECO:0007669"/>
    <property type="project" value="UniProtKB-UniRule"/>
</dbReference>
<gene>
    <name evidence="12" type="ORF">A2720_02840</name>
</gene>
<dbReference type="InterPro" id="IPR005849">
    <property type="entry name" value="GalP_Utransf_N"/>
</dbReference>
<keyword evidence="7" id="KW-0119">Carbohydrate metabolism</keyword>
<dbReference type="NCBIfam" id="TIGR00209">
    <property type="entry name" value="galT_1"/>
    <property type="match status" value="1"/>
</dbReference>
<evidence type="ECO:0000256" key="1">
    <source>
        <dbReference type="ARBA" id="ARBA00001947"/>
    </source>
</evidence>
<dbReference type="SUPFAM" id="SSF54197">
    <property type="entry name" value="HIT-like"/>
    <property type="match status" value="2"/>
</dbReference>
<comment type="caution">
    <text evidence="12">The sequence shown here is derived from an EMBL/GenBank/DDBJ whole genome shotgun (WGS) entry which is preliminary data.</text>
</comment>
<dbReference type="InterPro" id="IPR005850">
    <property type="entry name" value="GalP_Utransf_C"/>
</dbReference>
<feature type="active site" description="Tele-UMP-histidine intermediate" evidence="9">
    <location>
        <position position="162"/>
    </location>
</feature>
<name>A0A1F5NV13_9BACT</name>
<keyword evidence="4 12" id="KW-0548">Nucleotidyltransferase</keyword>
<evidence type="ECO:0000313" key="12">
    <source>
        <dbReference type="EMBL" id="OGE81453.1"/>
    </source>
</evidence>
<evidence type="ECO:0000313" key="13">
    <source>
        <dbReference type="Proteomes" id="UP000178892"/>
    </source>
</evidence>
<dbReference type="STRING" id="1817825.A2720_02840"/>
<evidence type="ECO:0000259" key="10">
    <source>
        <dbReference type="Pfam" id="PF01087"/>
    </source>
</evidence>
<evidence type="ECO:0000256" key="7">
    <source>
        <dbReference type="ARBA" id="ARBA00023277"/>
    </source>
</evidence>
<dbReference type="Pfam" id="PF02744">
    <property type="entry name" value="GalP_UDP_tr_C"/>
    <property type="match status" value="1"/>
</dbReference>
<proteinExistence type="inferred from homology"/>
<dbReference type="PIRSF" id="PIRSF000808">
    <property type="entry name" value="GalT"/>
    <property type="match status" value="1"/>
</dbReference>
<organism evidence="12 13">
    <name type="scientific">Candidatus Doudnabacteria bacterium RIFCSPHIGHO2_01_FULL_46_24</name>
    <dbReference type="NCBI Taxonomy" id="1817825"/>
    <lineage>
        <taxon>Bacteria</taxon>
        <taxon>Candidatus Doudnaibacteriota</taxon>
    </lineage>
</organism>
<evidence type="ECO:0000259" key="11">
    <source>
        <dbReference type="Pfam" id="PF02744"/>
    </source>
</evidence>
<dbReference type="PANTHER" id="PTHR42763">
    <property type="entry name" value="ADP-GLUCOSE PHOSPHORYLASE"/>
    <property type="match status" value="1"/>
</dbReference>
<evidence type="ECO:0000256" key="4">
    <source>
        <dbReference type="ARBA" id="ARBA00022695"/>
    </source>
</evidence>
<comment type="cofactor">
    <cofactor evidence="1">
        <name>Zn(2+)</name>
        <dbReference type="ChEBI" id="CHEBI:29105"/>
    </cofactor>
</comment>
<comment type="similarity">
    <text evidence="2">Belongs to the galactose-1-phosphate uridylyltransferase type 1 family.</text>
</comment>
<keyword evidence="6" id="KW-0862">Zinc</keyword>
<reference evidence="12 13" key="1">
    <citation type="journal article" date="2016" name="Nat. Commun.">
        <title>Thousands of microbial genomes shed light on interconnected biogeochemical processes in an aquifer system.</title>
        <authorList>
            <person name="Anantharaman K."/>
            <person name="Brown C.T."/>
            <person name="Hug L.A."/>
            <person name="Sharon I."/>
            <person name="Castelle C.J."/>
            <person name="Probst A.J."/>
            <person name="Thomas B.C."/>
            <person name="Singh A."/>
            <person name="Wilkins M.J."/>
            <person name="Karaoz U."/>
            <person name="Brodie E.L."/>
            <person name="Williams K.H."/>
            <person name="Hubbard S.S."/>
            <person name="Banfield J.F."/>
        </authorList>
    </citation>
    <scope>NUCLEOTIDE SEQUENCE [LARGE SCALE GENOMIC DNA]</scope>
</reference>
<dbReference type="GO" id="GO:0008270">
    <property type="term" value="F:zinc ion binding"/>
    <property type="evidence" value="ECO:0007669"/>
    <property type="project" value="InterPro"/>
</dbReference>
<evidence type="ECO:0000256" key="3">
    <source>
        <dbReference type="ARBA" id="ARBA00022679"/>
    </source>
</evidence>
<feature type="domain" description="Galactose-1-phosphate uridyl transferase N-terminal" evidence="10">
    <location>
        <begin position="5"/>
        <end position="172"/>
    </location>
</feature>
<dbReference type="InterPro" id="IPR001937">
    <property type="entry name" value="GalP_UDPtransf1"/>
</dbReference>
<evidence type="ECO:0000256" key="2">
    <source>
        <dbReference type="ARBA" id="ARBA00010951"/>
    </source>
</evidence>
<keyword evidence="3 12" id="KW-0808">Transferase</keyword>
<dbReference type="PANTHER" id="PTHR42763:SF2">
    <property type="entry name" value="ADP-GLUCOSE PHOSPHORYLASE"/>
    <property type="match status" value="1"/>
</dbReference>
<dbReference type="AlphaFoldDB" id="A0A1F5NV13"/>
<dbReference type="Gene3D" id="3.30.428.10">
    <property type="entry name" value="HIT-like"/>
    <property type="match status" value="2"/>
</dbReference>
<evidence type="ECO:0000256" key="8">
    <source>
        <dbReference type="NCBIfam" id="TIGR00209"/>
    </source>
</evidence>
<accession>A0A1F5NV13</accession>
<dbReference type="UniPathway" id="UPA00214"/>
<dbReference type="Proteomes" id="UP000178892">
    <property type="component" value="Unassembled WGS sequence"/>
</dbReference>
<dbReference type="EMBL" id="MFEL01000008">
    <property type="protein sequence ID" value="OGE81453.1"/>
    <property type="molecule type" value="Genomic_DNA"/>
</dbReference>